<proteinExistence type="predicted"/>
<evidence type="ECO:0000313" key="3">
    <source>
        <dbReference type="Proteomes" id="UP001595715"/>
    </source>
</evidence>
<comment type="caution">
    <text evidence="2">The sequence shown here is derived from an EMBL/GenBank/DDBJ whole genome shotgun (WGS) entry which is preliminary data.</text>
</comment>
<name>A0ABV8K284_9BACL</name>
<dbReference type="SUPFAM" id="SSF50475">
    <property type="entry name" value="FMN-binding split barrel"/>
    <property type="match status" value="1"/>
</dbReference>
<dbReference type="Gene3D" id="2.30.110.10">
    <property type="entry name" value="Electron Transport, Fmn-binding Protein, Chain A"/>
    <property type="match status" value="1"/>
</dbReference>
<dbReference type="InterPro" id="IPR016181">
    <property type="entry name" value="Acyl_CoA_acyltransferase"/>
</dbReference>
<dbReference type="PANTHER" id="PTHR42815:SF2">
    <property type="entry name" value="FAD-BINDING, PUTATIVE (AFU_ORTHOLOGUE AFUA_6G07600)-RELATED"/>
    <property type="match status" value="1"/>
</dbReference>
<dbReference type="RefSeq" id="WP_377718722.1">
    <property type="nucleotide sequence ID" value="NZ_JBHSAM010000020.1"/>
</dbReference>
<gene>
    <name evidence="2" type="ORF">ACFOZ8_10400</name>
</gene>
<feature type="domain" description="N-acetyltransferase" evidence="1">
    <location>
        <begin position="8"/>
        <end position="170"/>
    </location>
</feature>
<dbReference type="InterPro" id="IPR024029">
    <property type="entry name" value="Pyridox_Oxase_FMN-dep"/>
</dbReference>
<dbReference type="PROSITE" id="PS51186">
    <property type="entry name" value="GNAT"/>
    <property type="match status" value="1"/>
</dbReference>
<keyword evidence="3" id="KW-1185">Reference proteome</keyword>
<dbReference type="PANTHER" id="PTHR42815">
    <property type="entry name" value="FAD-BINDING, PUTATIVE (AFU_ORTHOLOGUE AFUA_6G07600)-RELATED"/>
    <property type="match status" value="1"/>
</dbReference>
<dbReference type="InterPro" id="IPR011576">
    <property type="entry name" value="Pyridox_Oxase_N"/>
</dbReference>
<dbReference type="Pfam" id="PF01243">
    <property type="entry name" value="PNPOx_N"/>
    <property type="match status" value="1"/>
</dbReference>
<evidence type="ECO:0000259" key="1">
    <source>
        <dbReference type="PROSITE" id="PS51186"/>
    </source>
</evidence>
<dbReference type="Gene3D" id="3.40.630.30">
    <property type="match status" value="1"/>
</dbReference>
<organism evidence="2 3">
    <name type="scientific">Paenibacillus xanthanilyticus</name>
    <dbReference type="NCBI Taxonomy" id="1783531"/>
    <lineage>
        <taxon>Bacteria</taxon>
        <taxon>Bacillati</taxon>
        <taxon>Bacillota</taxon>
        <taxon>Bacilli</taxon>
        <taxon>Bacillales</taxon>
        <taxon>Paenibacillaceae</taxon>
        <taxon>Paenibacillus</taxon>
    </lineage>
</organism>
<dbReference type="EMBL" id="JBHSAM010000020">
    <property type="protein sequence ID" value="MFC4100072.1"/>
    <property type="molecule type" value="Genomic_DNA"/>
</dbReference>
<reference evidence="3" key="1">
    <citation type="journal article" date="2019" name="Int. J. Syst. Evol. Microbiol.">
        <title>The Global Catalogue of Microorganisms (GCM) 10K type strain sequencing project: providing services to taxonomists for standard genome sequencing and annotation.</title>
        <authorList>
            <consortium name="The Broad Institute Genomics Platform"/>
            <consortium name="The Broad Institute Genome Sequencing Center for Infectious Disease"/>
            <person name="Wu L."/>
            <person name="Ma J."/>
        </authorList>
    </citation>
    <scope>NUCLEOTIDE SEQUENCE [LARGE SCALE GENOMIC DNA]</scope>
    <source>
        <strain evidence="3">IBRC-M 10987</strain>
    </source>
</reference>
<dbReference type="CDD" id="cd04301">
    <property type="entry name" value="NAT_SF"/>
    <property type="match status" value="1"/>
</dbReference>
<protein>
    <submittedName>
        <fullName evidence="2">MSMEG_1061 family FMN-dependent PPOX-type flavoprotein</fullName>
    </submittedName>
</protein>
<dbReference type="InterPro" id="IPR012349">
    <property type="entry name" value="Split_barrel_FMN-bd"/>
</dbReference>
<dbReference type="InterPro" id="IPR000182">
    <property type="entry name" value="GNAT_dom"/>
</dbReference>
<dbReference type="SUPFAM" id="SSF55729">
    <property type="entry name" value="Acyl-CoA N-acyltransferases (Nat)"/>
    <property type="match status" value="1"/>
</dbReference>
<accession>A0ABV8K284</accession>
<dbReference type="Proteomes" id="UP001595715">
    <property type="component" value="Unassembled WGS sequence"/>
</dbReference>
<sequence>MGNASERLIFKRAGVDDAERILGLLTGAASWLLAKGIDQWRPEYFSLDGIRSEMSVGNEYFLVYRGEACAGTFFIAWSDPAVWGARDNEDSGYLHRFAVAREHAGQGIGEAVLRWAGDYIARQGRGMFRLDCIADNPRLNRLYRDTGFRYVDTVGFDNGWHANLYEMPAARQQPGESAATAALDSAVDLPFGDFIRSADELRQLLGDSNPVVQRKTIRRIDRHCAEFMSRSPLVFVATANARGECDVSPRGDAPGFALVLDERHLVLPERPGNRRMDAYRNILANPRIGLVFVIPGLDEVLRVNGEAWIVRDEELMARMSAFGKVPKLGIGVRVEECYLHCGKAFKRSHVWEPEQWPDLAGLTPIARMIADHVGAPDIDEAKVAQGMKETYEQRMY</sequence>
<dbReference type="NCBIfam" id="TIGR04025">
    <property type="entry name" value="PPOX_FMN_DR2398"/>
    <property type="match status" value="1"/>
</dbReference>
<evidence type="ECO:0000313" key="2">
    <source>
        <dbReference type="EMBL" id="MFC4100072.1"/>
    </source>
</evidence>
<dbReference type="Pfam" id="PF00583">
    <property type="entry name" value="Acetyltransf_1"/>
    <property type="match status" value="1"/>
</dbReference>